<dbReference type="InterPro" id="IPR006680">
    <property type="entry name" value="Amidohydro-rel"/>
</dbReference>
<evidence type="ECO:0000256" key="8">
    <source>
        <dbReference type="ARBA" id="ARBA00022975"/>
    </source>
</evidence>
<evidence type="ECO:0000259" key="11">
    <source>
        <dbReference type="Pfam" id="PF01979"/>
    </source>
</evidence>
<evidence type="ECO:0000256" key="9">
    <source>
        <dbReference type="HAMAP-Rule" id="MF_00219"/>
    </source>
</evidence>
<keyword evidence="7 9" id="KW-0862">Zinc</keyword>
<keyword evidence="6 9" id="KW-0378">Hydrolase</keyword>
<evidence type="ECO:0000256" key="4">
    <source>
        <dbReference type="ARBA" id="ARBA00012860"/>
    </source>
</evidence>
<feature type="binding site" evidence="9">
    <location>
        <position position="222"/>
    </location>
    <ligand>
        <name>substrate</name>
    </ligand>
</feature>
<feature type="binding site" evidence="9">
    <location>
        <position position="17"/>
    </location>
    <ligand>
        <name>Zn(2+)</name>
        <dbReference type="ChEBI" id="CHEBI:29105"/>
        <label>1</label>
    </ligand>
</feature>
<dbReference type="PROSITE" id="PS00482">
    <property type="entry name" value="DIHYDROOROTASE_1"/>
    <property type="match status" value="1"/>
</dbReference>
<dbReference type="PANTHER" id="PTHR43137">
    <property type="entry name" value="DIHYDROOROTASE"/>
    <property type="match status" value="1"/>
</dbReference>
<feature type="active site" evidence="9">
    <location>
        <position position="250"/>
    </location>
</feature>
<dbReference type="InterPro" id="IPR004721">
    <property type="entry name" value="DHOdimr"/>
</dbReference>
<dbReference type="InterPro" id="IPR032466">
    <property type="entry name" value="Metal_Hydrolase"/>
</dbReference>
<evidence type="ECO:0000256" key="2">
    <source>
        <dbReference type="ARBA" id="ARBA00004880"/>
    </source>
</evidence>
<dbReference type="InterPro" id="IPR002195">
    <property type="entry name" value="Dihydroorotase_CS"/>
</dbReference>
<reference evidence="12" key="1">
    <citation type="submission" date="2021-03" db="EMBL/GenBank/DDBJ databases">
        <authorList>
            <person name="Peeters C."/>
        </authorList>
    </citation>
    <scope>NUCLEOTIDE SEQUENCE</scope>
    <source>
        <strain evidence="12">LMG 31506</strain>
    </source>
</reference>
<feature type="binding site" description="via carbamate group" evidence="9">
    <location>
        <position position="101"/>
    </location>
    <ligand>
        <name>Zn(2+)</name>
        <dbReference type="ChEBI" id="CHEBI:29105"/>
        <label>2</label>
    </ligand>
</feature>
<dbReference type="SUPFAM" id="SSF51556">
    <property type="entry name" value="Metallo-dependent hydrolases"/>
    <property type="match status" value="1"/>
</dbReference>
<evidence type="ECO:0000256" key="3">
    <source>
        <dbReference type="ARBA" id="ARBA00005631"/>
    </source>
</evidence>
<dbReference type="PANTHER" id="PTHR43137:SF1">
    <property type="entry name" value="DIHYDROOROTASE"/>
    <property type="match status" value="1"/>
</dbReference>
<evidence type="ECO:0000313" key="12">
    <source>
        <dbReference type="EMBL" id="CAG2151833.1"/>
    </source>
</evidence>
<comment type="function">
    <text evidence="1 9">Catalyzes the reversible cyclization of carbamoyl aspartate to dihydroorotate.</text>
</comment>
<proteinExistence type="inferred from homology"/>
<feature type="binding site" evidence="9">
    <location>
        <position position="138"/>
    </location>
    <ligand>
        <name>substrate</name>
    </ligand>
</feature>
<organism evidence="12 13">
    <name type="scientific">Cupriavidus yeoncheonensis</name>
    <dbReference type="NCBI Taxonomy" id="1462994"/>
    <lineage>
        <taxon>Bacteria</taxon>
        <taxon>Pseudomonadati</taxon>
        <taxon>Pseudomonadota</taxon>
        <taxon>Betaproteobacteria</taxon>
        <taxon>Burkholderiales</taxon>
        <taxon>Burkholderiaceae</taxon>
        <taxon>Cupriavidus</taxon>
    </lineage>
</organism>
<dbReference type="Proteomes" id="UP000672934">
    <property type="component" value="Unassembled WGS sequence"/>
</dbReference>
<dbReference type="GO" id="GO:0005829">
    <property type="term" value="C:cytosol"/>
    <property type="evidence" value="ECO:0007669"/>
    <property type="project" value="TreeGrafter"/>
</dbReference>
<dbReference type="EC" id="3.5.2.3" evidence="4 9"/>
<dbReference type="RefSeq" id="WP_211949395.1">
    <property type="nucleotide sequence ID" value="NZ_CAJPUY010000017.1"/>
</dbReference>
<feature type="binding site" evidence="9">
    <location>
        <position position="250"/>
    </location>
    <ligand>
        <name>Zn(2+)</name>
        <dbReference type="ChEBI" id="CHEBI:29105"/>
        <label>1</label>
    </ligand>
</feature>
<evidence type="ECO:0000256" key="1">
    <source>
        <dbReference type="ARBA" id="ARBA00002368"/>
    </source>
</evidence>
<dbReference type="Pfam" id="PF01979">
    <property type="entry name" value="Amidohydro_1"/>
    <property type="match status" value="1"/>
</dbReference>
<comment type="cofactor">
    <cofactor evidence="9 10">
        <name>Zn(2+)</name>
        <dbReference type="ChEBI" id="CHEBI:29105"/>
    </cofactor>
    <text evidence="9 10">Binds 2 Zn(2+) ions per subunit.</text>
</comment>
<feature type="domain" description="Amidohydrolase-related" evidence="11">
    <location>
        <begin position="13"/>
        <end position="306"/>
    </location>
</feature>
<dbReference type="GO" id="GO:0006207">
    <property type="term" value="P:'de novo' pyrimidine nucleobase biosynthetic process"/>
    <property type="evidence" value="ECO:0007669"/>
    <property type="project" value="TreeGrafter"/>
</dbReference>
<sequence>MTVSTLTIRRPDDWHLHLRDGDMLRAVLPASASQYGRAIVMPNLRTPVTTAEAAVAYRERIESALPRNAAFRPMMTCYLCDTTDPAEVRAGFDGGAFAAAKLYPAGATTHAEYGVTSVDRIAGVLAVMQEIGMPLLVHGESTDPTVDVFDREANFLRTTLTQILASYPRLKVVLEHITTEEAADFVMRDASGRLAATITPQHLMFNRNAMFSGGIRPHYYCLPVLKREHHRQALRRAATSGSPAFFLGTDSAPHDTGAKESACGCAGIFSAPVALQAYLTVFEEERALHRFEAFASENGANFYGVPPNRQTMTFHRTPMQVTGHIDLPDGRRLQPFLAGETLPWSLASFSQEIAS</sequence>
<accession>A0A916IXI4</accession>
<dbReference type="NCBIfam" id="TIGR00856">
    <property type="entry name" value="pyrC_dimer"/>
    <property type="match status" value="1"/>
</dbReference>
<evidence type="ECO:0000256" key="7">
    <source>
        <dbReference type="ARBA" id="ARBA00022833"/>
    </source>
</evidence>
<feature type="modified residue" description="N6-carboxylysine" evidence="9">
    <location>
        <position position="101"/>
    </location>
</feature>
<feature type="binding site" evidence="9">
    <location>
        <position position="254"/>
    </location>
    <ligand>
        <name>substrate</name>
    </ligand>
</feature>
<comment type="catalytic activity">
    <reaction evidence="9 10">
        <text>(S)-dihydroorotate + H2O = N-carbamoyl-L-aspartate + H(+)</text>
        <dbReference type="Rhea" id="RHEA:24296"/>
        <dbReference type="ChEBI" id="CHEBI:15377"/>
        <dbReference type="ChEBI" id="CHEBI:15378"/>
        <dbReference type="ChEBI" id="CHEBI:30864"/>
        <dbReference type="ChEBI" id="CHEBI:32814"/>
        <dbReference type="EC" id="3.5.2.3"/>
    </reaction>
</comment>
<feature type="binding site" evidence="9">
    <location>
        <position position="266"/>
    </location>
    <ligand>
        <name>substrate</name>
    </ligand>
</feature>
<evidence type="ECO:0000256" key="5">
    <source>
        <dbReference type="ARBA" id="ARBA00022723"/>
    </source>
</evidence>
<feature type="binding site" evidence="9">
    <location>
        <position position="176"/>
    </location>
    <ligand>
        <name>Zn(2+)</name>
        <dbReference type="ChEBI" id="CHEBI:29105"/>
        <label>2</label>
    </ligand>
</feature>
<comment type="pathway">
    <text evidence="2 9 10">Pyrimidine metabolism; UMP biosynthesis via de novo pathway; (S)-dihydroorotate from bicarbonate: step 3/3.</text>
</comment>
<keyword evidence="5 9" id="KW-0479">Metal-binding</keyword>
<gene>
    <name evidence="12" type="primary">pyrC_2</name>
    <name evidence="9" type="synonym">pyrC</name>
    <name evidence="12" type="ORF">LMG31506_04509</name>
</gene>
<dbReference type="AlphaFoldDB" id="A0A916IXI4"/>
<feature type="binding site" evidence="9">
    <location>
        <position position="43"/>
    </location>
    <ligand>
        <name>substrate</name>
    </ligand>
</feature>
<feature type="binding site" evidence="9">
    <location>
        <position position="15"/>
    </location>
    <ligand>
        <name>Zn(2+)</name>
        <dbReference type="ChEBI" id="CHEBI:29105"/>
        <label>1</label>
    </ligand>
</feature>
<name>A0A916IXI4_9BURK</name>
<comment type="caution">
    <text evidence="12">The sequence shown here is derived from an EMBL/GenBank/DDBJ whole genome shotgun (WGS) entry which is preliminary data.</text>
</comment>
<feature type="binding site" description="via carbamate group" evidence="9">
    <location>
        <position position="101"/>
    </location>
    <ligand>
        <name>Zn(2+)</name>
        <dbReference type="ChEBI" id="CHEBI:29105"/>
        <label>1</label>
    </ligand>
</feature>
<feature type="binding site" evidence="9">
    <location>
        <begin position="17"/>
        <end position="19"/>
    </location>
    <ligand>
        <name>substrate</name>
    </ligand>
</feature>
<evidence type="ECO:0000313" key="13">
    <source>
        <dbReference type="Proteomes" id="UP000672934"/>
    </source>
</evidence>
<dbReference type="HAMAP" id="MF_00219">
    <property type="entry name" value="PyrC_classII"/>
    <property type="match status" value="1"/>
</dbReference>
<comment type="subunit">
    <text evidence="9">Homodimer.</text>
</comment>
<dbReference type="EMBL" id="CAJPUY010000017">
    <property type="protein sequence ID" value="CAG2151833.1"/>
    <property type="molecule type" value="Genomic_DNA"/>
</dbReference>
<evidence type="ECO:0000256" key="6">
    <source>
        <dbReference type="ARBA" id="ARBA00022801"/>
    </source>
</evidence>
<dbReference type="CDD" id="cd01294">
    <property type="entry name" value="DHOase"/>
    <property type="match status" value="1"/>
</dbReference>
<keyword evidence="13" id="KW-1185">Reference proteome</keyword>
<evidence type="ECO:0000256" key="10">
    <source>
        <dbReference type="RuleBase" id="RU003440"/>
    </source>
</evidence>
<dbReference type="PIRSF" id="PIRSF001237">
    <property type="entry name" value="DHOdimr"/>
    <property type="match status" value="1"/>
</dbReference>
<feature type="binding site" evidence="9">
    <location>
        <position position="138"/>
    </location>
    <ligand>
        <name>Zn(2+)</name>
        <dbReference type="ChEBI" id="CHEBI:29105"/>
        <label>2</label>
    </ligand>
</feature>
<protein>
    <recommendedName>
        <fullName evidence="4 9">Dihydroorotase</fullName>
        <shortName evidence="9">DHOase</shortName>
        <ecNumber evidence="4 9">3.5.2.3</ecNumber>
    </recommendedName>
</protein>
<dbReference type="GO" id="GO:0008270">
    <property type="term" value="F:zinc ion binding"/>
    <property type="evidence" value="ECO:0007669"/>
    <property type="project" value="UniProtKB-UniRule"/>
</dbReference>
<dbReference type="Gene3D" id="3.20.20.140">
    <property type="entry name" value="Metal-dependent hydrolases"/>
    <property type="match status" value="1"/>
</dbReference>
<comment type="similarity">
    <text evidence="3 9 10">Belongs to the metallo-dependent hydrolases superfamily. DHOase family. Class II DHOase subfamily.</text>
</comment>
<dbReference type="GO" id="GO:0004151">
    <property type="term" value="F:dihydroorotase activity"/>
    <property type="evidence" value="ECO:0007669"/>
    <property type="project" value="UniProtKB-UniRule"/>
</dbReference>
<dbReference type="GO" id="GO:0044205">
    <property type="term" value="P:'de novo' UMP biosynthetic process"/>
    <property type="evidence" value="ECO:0007669"/>
    <property type="project" value="UniProtKB-UniRule"/>
</dbReference>
<keyword evidence="8 9" id="KW-0665">Pyrimidine biosynthesis</keyword>
<dbReference type="PROSITE" id="PS00483">
    <property type="entry name" value="DIHYDROOROTASE_2"/>
    <property type="match status" value="1"/>
</dbReference>